<keyword evidence="5" id="KW-0539">Nucleus</keyword>
<dbReference type="GO" id="GO:0046983">
    <property type="term" value="F:protein dimerization activity"/>
    <property type="evidence" value="ECO:0007669"/>
    <property type="project" value="InterPro"/>
</dbReference>
<evidence type="ECO:0000256" key="6">
    <source>
        <dbReference type="SAM" id="Coils"/>
    </source>
</evidence>
<dbReference type="Proteomes" id="UP001064489">
    <property type="component" value="Chromosome 12"/>
</dbReference>
<dbReference type="InterPro" id="IPR033896">
    <property type="entry name" value="MEF2-like_N"/>
</dbReference>
<dbReference type="GO" id="GO:0000981">
    <property type="term" value="F:DNA-binding transcription factor activity, RNA polymerase II-specific"/>
    <property type="evidence" value="ECO:0007669"/>
    <property type="project" value="TreeGrafter"/>
</dbReference>
<protein>
    <recommendedName>
        <fullName evidence="7">MADS-box domain-containing protein</fullName>
    </recommendedName>
</protein>
<keyword evidence="3" id="KW-0238">DNA-binding</keyword>
<evidence type="ECO:0000313" key="9">
    <source>
        <dbReference type="Proteomes" id="UP001064489"/>
    </source>
</evidence>
<keyword evidence="2" id="KW-0805">Transcription regulation</keyword>
<keyword evidence="6" id="KW-0175">Coiled coil</keyword>
<reference evidence="8" key="2">
    <citation type="submission" date="2023-02" db="EMBL/GenBank/DDBJ databases">
        <authorList>
            <person name="Swenson N.G."/>
            <person name="Wegrzyn J.L."/>
            <person name="Mcevoy S.L."/>
        </authorList>
    </citation>
    <scope>NUCLEOTIDE SEQUENCE</scope>
    <source>
        <strain evidence="8">91603</strain>
        <tissue evidence="8">Leaf</tissue>
    </source>
</reference>
<dbReference type="InterPro" id="IPR036879">
    <property type="entry name" value="TF_MADSbox_sf"/>
</dbReference>
<evidence type="ECO:0000259" key="7">
    <source>
        <dbReference type="PROSITE" id="PS50066"/>
    </source>
</evidence>
<feature type="coiled-coil region" evidence="6">
    <location>
        <begin position="102"/>
        <end position="139"/>
    </location>
</feature>
<dbReference type="FunFam" id="3.40.1810.10:FF:000006">
    <property type="entry name" value="Agamous-like MADS-box protein AGL62"/>
    <property type="match status" value="1"/>
</dbReference>
<dbReference type="Pfam" id="PF00319">
    <property type="entry name" value="SRF-TF"/>
    <property type="match status" value="1"/>
</dbReference>
<dbReference type="EMBL" id="JAJSOW010000107">
    <property type="protein sequence ID" value="KAI9157060.1"/>
    <property type="molecule type" value="Genomic_DNA"/>
</dbReference>
<gene>
    <name evidence="8" type="ORF">LWI28_016282</name>
</gene>
<evidence type="ECO:0000256" key="1">
    <source>
        <dbReference type="ARBA" id="ARBA00004123"/>
    </source>
</evidence>
<proteinExistence type="predicted"/>
<sequence>MVVINNINNNVDYKKTKTTKGRQKIEIKKLEDKNNRQVTFSKRRFGLFNKAMELSVLCGVEVGIIVFSPNGKMFVIGHPDFDTVLNRYLNGESPPPEVSASIPCMQEHNKQYEKAVRELEKEKRKGKAIEEEKKVKKNNNNGGFWWDESIDKMRLEELEEYVKGLMKLRSIVALRINDMMMTNHYLMPPVVATKAPVATSLDVLPINNNGFVVNGNSSGVCGFDDRFTQRLKI</sequence>
<evidence type="ECO:0000256" key="5">
    <source>
        <dbReference type="ARBA" id="ARBA00023242"/>
    </source>
</evidence>
<feature type="domain" description="MADS-box" evidence="7">
    <location>
        <begin position="20"/>
        <end position="80"/>
    </location>
</feature>
<dbReference type="GO" id="GO:0005634">
    <property type="term" value="C:nucleus"/>
    <property type="evidence" value="ECO:0007669"/>
    <property type="project" value="UniProtKB-SubCell"/>
</dbReference>
<dbReference type="PANTHER" id="PTHR11945:SF610">
    <property type="entry name" value="AGAMOUS-LIKE MADS-BOX PROTEIN AGL61"/>
    <property type="match status" value="1"/>
</dbReference>
<keyword evidence="4" id="KW-0804">Transcription</keyword>
<comment type="caution">
    <text evidence="8">The sequence shown here is derived from an EMBL/GenBank/DDBJ whole genome shotgun (WGS) entry which is preliminary data.</text>
</comment>
<name>A0AAD5I9R3_ACENE</name>
<dbReference type="InterPro" id="IPR002100">
    <property type="entry name" value="TF_MADSbox"/>
</dbReference>
<keyword evidence="9" id="KW-1185">Reference proteome</keyword>
<dbReference type="PANTHER" id="PTHR11945">
    <property type="entry name" value="MADS BOX PROTEIN"/>
    <property type="match status" value="1"/>
</dbReference>
<organism evidence="8 9">
    <name type="scientific">Acer negundo</name>
    <name type="common">Box elder</name>
    <dbReference type="NCBI Taxonomy" id="4023"/>
    <lineage>
        <taxon>Eukaryota</taxon>
        <taxon>Viridiplantae</taxon>
        <taxon>Streptophyta</taxon>
        <taxon>Embryophyta</taxon>
        <taxon>Tracheophyta</taxon>
        <taxon>Spermatophyta</taxon>
        <taxon>Magnoliopsida</taxon>
        <taxon>eudicotyledons</taxon>
        <taxon>Gunneridae</taxon>
        <taxon>Pentapetalae</taxon>
        <taxon>rosids</taxon>
        <taxon>malvids</taxon>
        <taxon>Sapindales</taxon>
        <taxon>Sapindaceae</taxon>
        <taxon>Hippocastanoideae</taxon>
        <taxon>Acereae</taxon>
        <taxon>Acer</taxon>
    </lineage>
</organism>
<accession>A0AAD5I9R3</accession>
<dbReference type="PROSITE" id="PS50066">
    <property type="entry name" value="MADS_BOX_2"/>
    <property type="match status" value="1"/>
</dbReference>
<evidence type="ECO:0000256" key="4">
    <source>
        <dbReference type="ARBA" id="ARBA00023163"/>
    </source>
</evidence>
<evidence type="ECO:0000256" key="2">
    <source>
        <dbReference type="ARBA" id="ARBA00023015"/>
    </source>
</evidence>
<dbReference type="PRINTS" id="PR00404">
    <property type="entry name" value="MADSDOMAIN"/>
</dbReference>
<dbReference type="AlphaFoldDB" id="A0AAD5I9R3"/>
<dbReference type="SMART" id="SM00432">
    <property type="entry name" value="MADS"/>
    <property type="match status" value="1"/>
</dbReference>
<dbReference type="GO" id="GO:0045944">
    <property type="term" value="P:positive regulation of transcription by RNA polymerase II"/>
    <property type="evidence" value="ECO:0007669"/>
    <property type="project" value="InterPro"/>
</dbReference>
<dbReference type="SUPFAM" id="SSF55455">
    <property type="entry name" value="SRF-like"/>
    <property type="match status" value="1"/>
</dbReference>
<comment type="subcellular location">
    <subcellularLocation>
        <location evidence="1">Nucleus</location>
    </subcellularLocation>
</comment>
<evidence type="ECO:0000313" key="8">
    <source>
        <dbReference type="EMBL" id="KAI9157060.1"/>
    </source>
</evidence>
<reference evidence="8" key="1">
    <citation type="journal article" date="2022" name="Plant J.">
        <title>Strategies of tolerance reflected in two North American maple genomes.</title>
        <authorList>
            <person name="McEvoy S.L."/>
            <person name="Sezen U.U."/>
            <person name="Trouern-Trend A."/>
            <person name="McMahon S.M."/>
            <person name="Schaberg P.G."/>
            <person name="Yang J."/>
            <person name="Wegrzyn J.L."/>
            <person name="Swenson N.G."/>
        </authorList>
    </citation>
    <scope>NUCLEOTIDE SEQUENCE</scope>
    <source>
        <strain evidence="8">91603</strain>
    </source>
</reference>
<dbReference type="GO" id="GO:0000978">
    <property type="term" value="F:RNA polymerase II cis-regulatory region sequence-specific DNA binding"/>
    <property type="evidence" value="ECO:0007669"/>
    <property type="project" value="TreeGrafter"/>
</dbReference>
<evidence type="ECO:0000256" key="3">
    <source>
        <dbReference type="ARBA" id="ARBA00023125"/>
    </source>
</evidence>
<dbReference type="CDD" id="cd00265">
    <property type="entry name" value="MADS_MEF2_like"/>
    <property type="match status" value="1"/>
</dbReference>
<dbReference type="Gene3D" id="3.40.1810.10">
    <property type="entry name" value="Transcription factor, MADS-box"/>
    <property type="match status" value="1"/>
</dbReference>